<sequence length="65" mass="7223">MDRQQSSTKPPAQQGAQFLLYSFPFLVYHLFMLPRLATIDAHSPLLSCVECVASADPYSSPHSEP</sequence>
<feature type="transmembrane region" description="Helical" evidence="1">
    <location>
        <begin position="18"/>
        <end position="37"/>
    </location>
</feature>
<dbReference type="AlphaFoldDB" id="W2U0E5"/>
<organism evidence="2 3">
    <name type="scientific">Necator americanus</name>
    <name type="common">Human hookworm</name>
    <dbReference type="NCBI Taxonomy" id="51031"/>
    <lineage>
        <taxon>Eukaryota</taxon>
        <taxon>Metazoa</taxon>
        <taxon>Ecdysozoa</taxon>
        <taxon>Nematoda</taxon>
        <taxon>Chromadorea</taxon>
        <taxon>Rhabditida</taxon>
        <taxon>Rhabditina</taxon>
        <taxon>Rhabditomorpha</taxon>
        <taxon>Strongyloidea</taxon>
        <taxon>Ancylostomatidae</taxon>
        <taxon>Bunostominae</taxon>
        <taxon>Necator</taxon>
    </lineage>
</organism>
<keyword evidence="1" id="KW-0812">Transmembrane</keyword>
<dbReference type="Proteomes" id="UP000053676">
    <property type="component" value="Unassembled WGS sequence"/>
</dbReference>
<dbReference type="KEGG" id="nai:NECAME_05845"/>
<accession>W2U0E5</accession>
<name>W2U0E5_NECAM</name>
<evidence type="ECO:0000256" key="1">
    <source>
        <dbReference type="SAM" id="Phobius"/>
    </source>
</evidence>
<reference evidence="3" key="1">
    <citation type="journal article" date="2014" name="Nat. Genet.">
        <title>Genome of the human hookworm Necator americanus.</title>
        <authorList>
            <person name="Tang Y.T."/>
            <person name="Gao X."/>
            <person name="Rosa B.A."/>
            <person name="Abubucker S."/>
            <person name="Hallsworth-Pepin K."/>
            <person name="Martin J."/>
            <person name="Tyagi R."/>
            <person name="Heizer E."/>
            <person name="Zhang X."/>
            <person name="Bhonagiri-Palsikar V."/>
            <person name="Minx P."/>
            <person name="Warren W.C."/>
            <person name="Wang Q."/>
            <person name="Zhan B."/>
            <person name="Hotez P.J."/>
            <person name="Sternberg P.W."/>
            <person name="Dougall A."/>
            <person name="Gaze S.T."/>
            <person name="Mulvenna J."/>
            <person name="Sotillo J."/>
            <person name="Ranganathan S."/>
            <person name="Rabelo E.M."/>
            <person name="Wilson R.K."/>
            <person name="Felgner P.L."/>
            <person name="Bethony J."/>
            <person name="Hawdon J.M."/>
            <person name="Gasser R.B."/>
            <person name="Loukas A."/>
            <person name="Mitreva M."/>
        </authorList>
    </citation>
    <scope>NUCLEOTIDE SEQUENCE [LARGE SCALE GENOMIC DNA]</scope>
</reference>
<dbReference type="EMBL" id="KI657497">
    <property type="protein sequence ID" value="ETN86757.1"/>
    <property type="molecule type" value="Genomic_DNA"/>
</dbReference>
<gene>
    <name evidence="2" type="ORF">NECAME_05845</name>
</gene>
<protein>
    <submittedName>
        <fullName evidence="2">Uncharacterized protein</fullName>
    </submittedName>
</protein>
<evidence type="ECO:0000313" key="2">
    <source>
        <dbReference type="EMBL" id="ETN86757.1"/>
    </source>
</evidence>
<evidence type="ECO:0000313" key="3">
    <source>
        <dbReference type="Proteomes" id="UP000053676"/>
    </source>
</evidence>
<keyword evidence="1" id="KW-1133">Transmembrane helix</keyword>
<keyword evidence="1" id="KW-0472">Membrane</keyword>
<keyword evidence="3" id="KW-1185">Reference proteome</keyword>
<proteinExistence type="predicted"/>